<evidence type="ECO:0000313" key="2">
    <source>
        <dbReference type="EMBL" id="SPE20954.1"/>
    </source>
</evidence>
<dbReference type="EMBL" id="OKRB01000086">
    <property type="protein sequence ID" value="SPE20954.1"/>
    <property type="molecule type" value="Genomic_DNA"/>
</dbReference>
<accession>A0A2N9LD20</accession>
<organism evidence="2 3">
    <name type="scientific">Candidatus Sulfuritelmatomonas gaucii</name>
    <dbReference type="NCBI Taxonomy" id="2043161"/>
    <lineage>
        <taxon>Bacteria</taxon>
        <taxon>Pseudomonadati</taxon>
        <taxon>Acidobacteriota</taxon>
        <taxon>Terriglobia</taxon>
        <taxon>Terriglobales</taxon>
        <taxon>Acidobacteriaceae</taxon>
        <taxon>Candidatus Sulfuritelmatomonas</taxon>
    </lineage>
</organism>
<keyword evidence="1" id="KW-1133">Transmembrane helix</keyword>
<feature type="transmembrane region" description="Helical" evidence="1">
    <location>
        <begin position="34"/>
        <end position="53"/>
    </location>
</feature>
<keyword evidence="1" id="KW-0472">Membrane</keyword>
<proteinExistence type="predicted"/>
<name>A0A2N9LD20_9BACT</name>
<evidence type="ECO:0000313" key="3">
    <source>
        <dbReference type="Proteomes" id="UP000239735"/>
    </source>
</evidence>
<keyword evidence="1" id="KW-0812">Transmembrane</keyword>
<dbReference type="Proteomes" id="UP000239735">
    <property type="component" value="Unassembled WGS sequence"/>
</dbReference>
<evidence type="ECO:0000256" key="1">
    <source>
        <dbReference type="SAM" id="Phobius"/>
    </source>
</evidence>
<protein>
    <submittedName>
        <fullName evidence="2">Uncharacterized protein</fullName>
    </submittedName>
</protein>
<gene>
    <name evidence="2" type="ORF">SBA5_30159</name>
</gene>
<sequence length="74" mass="7842">MHAVFLRGSTDVARRAAERGIVAMAVDVRPEGLLLIPAAFAICFMLWGALALVEGRKAPTLYGRPQSSCAVGSQ</sequence>
<reference evidence="3" key="1">
    <citation type="submission" date="2018-02" db="EMBL/GenBank/DDBJ databases">
        <authorList>
            <person name="Hausmann B."/>
        </authorList>
    </citation>
    <scope>NUCLEOTIDE SEQUENCE [LARGE SCALE GENOMIC DNA]</scope>
    <source>
        <strain evidence="3">Peat soil MAG SbA5</strain>
    </source>
</reference>
<dbReference type="AlphaFoldDB" id="A0A2N9LD20"/>